<reference evidence="6 7" key="1">
    <citation type="submission" date="2020-04" db="EMBL/GenBank/DDBJ databases">
        <authorList>
            <person name="De Canck E."/>
        </authorList>
    </citation>
    <scope>NUCLEOTIDE SEQUENCE [LARGE SCALE GENOMIC DNA]</scope>
    <source>
        <strain evidence="6 7">LMG 26858</strain>
    </source>
</reference>
<dbReference type="RefSeq" id="WP_175207921.1">
    <property type="nucleotide sequence ID" value="NZ_CADILG010000022.1"/>
</dbReference>
<dbReference type="PRINTS" id="PR00039">
    <property type="entry name" value="HTHLYSR"/>
</dbReference>
<dbReference type="InterPro" id="IPR037402">
    <property type="entry name" value="YidZ_PBP2"/>
</dbReference>
<keyword evidence="7" id="KW-1185">Reference proteome</keyword>
<dbReference type="Pfam" id="PF03466">
    <property type="entry name" value="LysR_substrate"/>
    <property type="match status" value="1"/>
</dbReference>
<dbReference type="Pfam" id="PF00126">
    <property type="entry name" value="HTH_1"/>
    <property type="match status" value="1"/>
</dbReference>
<dbReference type="Gene3D" id="3.40.190.10">
    <property type="entry name" value="Periplasmic binding protein-like II"/>
    <property type="match status" value="2"/>
</dbReference>
<dbReference type="SUPFAM" id="SSF46785">
    <property type="entry name" value="Winged helix' DNA-binding domain"/>
    <property type="match status" value="1"/>
</dbReference>
<dbReference type="PANTHER" id="PTHR30118">
    <property type="entry name" value="HTH-TYPE TRANSCRIPTIONAL REGULATOR LEUO-RELATED"/>
    <property type="match status" value="1"/>
</dbReference>
<evidence type="ECO:0000256" key="1">
    <source>
        <dbReference type="ARBA" id="ARBA00009437"/>
    </source>
</evidence>
<accession>A0A6S7DWL1</accession>
<gene>
    <name evidence="6" type="primary">pcpR_4</name>
    <name evidence="6" type="ORF">LMG26858_03091</name>
</gene>
<comment type="similarity">
    <text evidence="1">Belongs to the LysR transcriptional regulatory family.</text>
</comment>
<keyword evidence="3" id="KW-0238">DNA-binding</keyword>
<dbReference type="PROSITE" id="PS50931">
    <property type="entry name" value="HTH_LYSR"/>
    <property type="match status" value="1"/>
</dbReference>
<feature type="domain" description="HTH lysR-type" evidence="5">
    <location>
        <begin position="6"/>
        <end position="63"/>
    </location>
</feature>
<dbReference type="InterPro" id="IPR005119">
    <property type="entry name" value="LysR_subst-bd"/>
</dbReference>
<dbReference type="Proteomes" id="UP000494117">
    <property type="component" value="Unassembled WGS sequence"/>
</dbReference>
<evidence type="ECO:0000313" key="7">
    <source>
        <dbReference type="Proteomes" id="UP000494117"/>
    </source>
</evidence>
<evidence type="ECO:0000256" key="3">
    <source>
        <dbReference type="ARBA" id="ARBA00023125"/>
    </source>
</evidence>
<dbReference type="EMBL" id="CADILG010000022">
    <property type="protein sequence ID" value="CAB3878280.1"/>
    <property type="molecule type" value="Genomic_DNA"/>
</dbReference>
<evidence type="ECO:0000256" key="4">
    <source>
        <dbReference type="ARBA" id="ARBA00023163"/>
    </source>
</evidence>
<dbReference type="CDD" id="cd08417">
    <property type="entry name" value="PBP2_Nitroaromatics_like"/>
    <property type="match status" value="1"/>
</dbReference>
<dbReference type="PANTHER" id="PTHR30118:SF6">
    <property type="entry name" value="HTH-TYPE TRANSCRIPTIONAL REGULATOR LEUO"/>
    <property type="match status" value="1"/>
</dbReference>
<keyword evidence="4" id="KW-0804">Transcription</keyword>
<dbReference type="AlphaFoldDB" id="A0A6S7DWL1"/>
<keyword evidence="2" id="KW-0805">Transcription regulation</keyword>
<dbReference type="InterPro" id="IPR050389">
    <property type="entry name" value="LysR-type_TF"/>
</dbReference>
<evidence type="ECO:0000313" key="6">
    <source>
        <dbReference type="EMBL" id="CAB3878280.1"/>
    </source>
</evidence>
<dbReference type="GO" id="GO:0003700">
    <property type="term" value="F:DNA-binding transcription factor activity"/>
    <property type="evidence" value="ECO:0007669"/>
    <property type="project" value="InterPro"/>
</dbReference>
<dbReference type="Gene3D" id="1.10.10.10">
    <property type="entry name" value="Winged helix-like DNA-binding domain superfamily/Winged helix DNA-binding domain"/>
    <property type="match status" value="1"/>
</dbReference>
<evidence type="ECO:0000256" key="2">
    <source>
        <dbReference type="ARBA" id="ARBA00023015"/>
    </source>
</evidence>
<proteinExistence type="inferred from homology"/>
<name>A0A6S7DWL1_9BURK</name>
<dbReference type="InterPro" id="IPR036390">
    <property type="entry name" value="WH_DNA-bd_sf"/>
</dbReference>
<dbReference type="GO" id="GO:0003677">
    <property type="term" value="F:DNA binding"/>
    <property type="evidence" value="ECO:0007669"/>
    <property type="project" value="UniProtKB-KW"/>
</dbReference>
<protein>
    <submittedName>
        <fullName evidence="6">PCP degradation transcriptional activation protein</fullName>
    </submittedName>
</protein>
<evidence type="ECO:0000259" key="5">
    <source>
        <dbReference type="PROSITE" id="PS50931"/>
    </source>
</evidence>
<organism evidence="6 7">
    <name type="scientific">Achromobacter anxifer</name>
    <dbReference type="NCBI Taxonomy" id="1287737"/>
    <lineage>
        <taxon>Bacteria</taxon>
        <taxon>Pseudomonadati</taxon>
        <taxon>Pseudomonadota</taxon>
        <taxon>Betaproteobacteria</taxon>
        <taxon>Burkholderiales</taxon>
        <taxon>Alcaligenaceae</taxon>
        <taxon>Achromobacter</taxon>
    </lineage>
</organism>
<dbReference type="InterPro" id="IPR036388">
    <property type="entry name" value="WH-like_DNA-bd_sf"/>
</dbReference>
<dbReference type="InterPro" id="IPR000847">
    <property type="entry name" value="LysR_HTH_N"/>
</dbReference>
<sequence length="312" mass="34576">MTFRTLDLNLLKVFEALMTEGSVTRAANALFMTQPAVSNALARLRESLGDPLFVRAGNGVMPTQRAAVLWNELAEALDRMRGALDPDAFDPARAKVEFSLSMSDYTAGIVMPPLCGLMARAAPQARVRTLPNNVVDIPDQLEDNRADCVLSAYINEAQYPGHIRSRSLWLVEYACFMRRDHPLASMKRLSTRAFLSARHVDVSLGGQTPPSYDVYLSARGLSRDVAALVNHYNVAYEMLRHTDMIAVLPLHLGALTPHAPYLHAMALPMLAPPRTITLFWHQRNDTVPAQRWLRRTLVDLFASGENTATPAA</sequence>
<dbReference type="SUPFAM" id="SSF53850">
    <property type="entry name" value="Periplasmic binding protein-like II"/>
    <property type="match status" value="1"/>
</dbReference>